<evidence type="ECO:0000259" key="11">
    <source>
        <dbReference type="Pfam" id="PF01636"/>
    </source>
</evidence>
<keyword evidence="4" id="KW-0808">Transferase</keyword>
<keyword evidence="10" id="KW-0175">Coiled coil</keyword>
<dbReference type="EMBL" id="NCKV01001765">
    <property type="protein sequence ID" value="RWS27815.1"/>
    <property type="molecule type" value="Genomic_DNA"/>
</dbReference>
<dbReference type="Proteomes" id="UP000288716">
    <property type="component" value="Unassembled WGS sequence"/>
</dbReference>
<evidence type="ECO:0000256" key="9">
    <source>
        <dbReference type="ARBA" id="ARBA00040505"/>
    </source>
</evidence>
<evidence type="ECO:0000256" key="10">
    <source>
        <dbReference type="SAM" id="Coils"/>
    </source>
</evidence>
<dbReference type="GO" id="GO:0047992">
    <property type="term" value="F:hydroxylysine kinase activity"/>
    <property type="evidence" value="ECO:0007669"/>
    <property type="project" value="UniProtKB-EC"/>
</dbReference>
<comment type="catalytic activity">
    <reaction evidence="6">
        <text>(5R)-5-hydroxy-L-lysine + GTP = (5R)-5-phosphooxy-L-lysine + GDP + H(+)</text>
        <dbReference type="Rhea" id="RHEA:19049"/>
        <dbReference type="ChEBI" id="CHEBI:15378"/>
        <dbReference type="ChEBI" id="CHEBI:37565"/>
        <dbReference type="ChEBI" id="CHEBI:57882"/>
        <dbReference type="ChEBI" id="CHEBI:58189"/>
        <dbReference type="ChEBI" id="CHEBI:58357"/>
        <dbReference type="EC" id="2.7.1.81"/>
    </reaction>
</comment>
<evidence type="ECO:0000256" key="5">
    <source>
        <dbReference type="ARBA" id="ARBA00022777"/>
    </source>
</evidence>
<dbReference type="Gene3D" id="3.90.1200.10">
    <property type="match status" value="1"/>
</dbReference>
<reference evidence="12 13" key="1">
    <citation type="journal article" date="2018" name="Gigascience">
        <title>Genomes of trombidid mites reveal novel predicted allergens and laterally-transferred genes associated with secondary metabolism.</title>
        <authorList>
            <person name="Dong X."/>
            <person name="Chaisiri K."/>
            <person name="Xia D."/>
            <person name="Armstrong S.D."/>
            <person name="Fang Y."/>
            <person name="Donnelly M.J."/>
            <person name="Kadowaki T."/>
            <person name="McGarry J.W."/>
            <person name="Darby A.C."/>
            <person name="Makepeace B.L."/>
        </authorList>
    </citation>
    <scope>NUCLEOTIDE SEQUENCE [LARGE SCALE GENOMIC DNA]</scope>
    <source>
        <strain evidence="12">UoL-UT</strain>
    </source>
</reference>
<evidence type="ECO:0000313" key="13">
    <source>
        <dbReference type="Proteomes" id="UP000288716"/>
    </source>
</evidence>
<dbReference type="Pfam" id="PF01636">
    <property type="entry name" value="APH"/>
    <property type="match status" value="1"/>
</dbReference>
<dbReference type="PANTHER" id="PTHR21064:SF1">
    <property type="entry name" value="HYDROXYLYSINE KINASE"/>
    <property type="match status" value="1"/>
</dbReference>
<dbReference type="AlphaFoldDB" id="A0A443SK05"/>
<dbReference type="Gene3D" id="3.30.200.20">
    <property type="entry name" value="Phosphorylase Kinase, domain 1"/>
    <property type="match status" value="1"/>
</dbReference>
<dbReference type="InterPro" id="IPR011009">
    <property type="entry name" value="Kinase-like_dom_sf"/>
</dbReference>
<keyword evidence="3" id="KW-0963">Cytoplasm</keyword>
<feature type="coiled-coil region" evidence="10">
    <location>
        <begin position="143"/>
        <end position="170"/>
    </location>
</feature>
<comment type="caution">
    <text evidence="12">The sequence shown here is derived from an EMBL/GenBank/DDBJ whole genome shotgun (WGS) entry which is preliminary data.</text>
</comment>
<proteinExistence type="inferred from homology"/>
<dbReference type="SUPFAM" id="SSF56112">
    <property type="entry name" value="Protein kinase-like (PK-like)"/>
    <property type="match status" value="1"/>
</dbReference>
<feature type="domain" description="Aminoglycoside phosphotransferase" evidence="11">
    <location>
        <begin position="38"/>
        <end position="264"/>
    </location>
</feature>
<comment type="function">
    <text evidence="7">Catalyzes the GTP-dependent phosphorylation of 5-hydroxy-L-lysine.</text>
</comment>
<dbReference type="InterPro" id="IPR050249">
    <property type="entry name" value="Pseudomonas-type_ThrB"/>
</dbReference>
<name>A0A443SK05_9ACAR</name>
<evidence type="ECO:0000256" key="6">
    <source>
        <dbReference type="ARBA" id="ARBA00036820"/>
    </source>
</evidence>
<sequence>MSGEAQFQKPGVVIKPEITKEKAAQLLFQLYGYRAVDIKELNSYDDRNYLVSVLSNENVLQFTLKITNSLESNIPGLIEAFNEIGQHISEKGLTVPVPILNKEGKYLCKIKLSENDDTINSVRLLKFIPGQMLKEVAYSERLLIETGQLLARLTNALQDYRNEALQKRSSIWNLKNAVKVEEFLFAISDECRIQMIRNVLKEFENKVLCKIDSLNQSIIHGDFNEQNILVRKVNEHYEPYAVIDFGDCHFAPQVFDLSMACAYVMLDCTTMDPLIAPAFVIQGYTQIRQITDEELALIPVCIKARLSQSLVMGAYSYFLDPNNEYTLSSSKTGWILLEKMTASNDSQLLQKWKTLCSVETKA</sequence>
<gene>
    <name evidence="12" type="ORF">B4U80_03839</name>
</gene>
<accession>A0A443SK05</accession>
<dbReference type="PANTHER" id="PTHR21064">
    <property type="entry name" value="AMINOGLYCOSIDE PHOSPHOTRANSFERASE DOMAIN-CONTAINING PROTEIN-RELATED"/>
    <property type="match status" value="1"/>
</dbReference>
<dbReference type="InterPro" id="IPR002575">
    <property type="entry name" value="Aminoglycoside_PTrfase"/>
</dbReference>
<keyword evidence="5 12" id="KW-0418">Kinase</keyword>
<evidence type="ECO:0000256" key="2">
    <source>
        <dbReference type="ARBA" id="ARBA00006219"/>
    </source>
</evidence>
<evidence type="ECO:0000256" key="4">
    <source>
        <dbReference type="ARBA" id="ARBA00022679"/>
    </source>
</evidence>
<dbReference type="STRING" id="299467.A0A443SK05"/>
<evidence type="ECO:0000256" key="8">
    <source>
        <dbReference type="ARBA" id="ARBA00038873"/>
    </source>
</evidence>
<comment type="subcellular location">
    <subcellularLocation>
        <location evidence="1">Cytoplasm</location>
    </subcellularLocation>
</comment>
<dbReference type="OrthoDB" id="9973935at2759"/>
<evidence type="ECO:0000256" key="1">
    <source>
        <dbReference type="ARBA" id="ARBA00004496"/>
    </source>
</evidence>
<organism evidence="12 13">
    <name type="scientific">Leptotrombidium deliense</name>
    <dbReference type="NCBI Taxonomy" id="299467"/>
    <lineage>
        <taxon>Eukaryota</taxon>
        <taxon>Metazoa</taxon>
        <taxon>Ecdysozoa</taxon>
        <taxon>Arthropoda</taxon>
        <taxon>Chelicerata</taxon>
        <taxon>Arachnida</taxon>
        <taxon>Acari</taxon>
        <taxon>Acariformes</taxon>
        <taxon>Trombidiformes</taxon>
        <taxon>Prostigmata</taxon>
        <taxon>Anystina</taxon>
        <taxon>Parasitengona</taxon>
        <taxon>Trombiculoidea</taxon>
        <taxon>Trombiculidae</taxon>
        <taxon>Leptotrombidium</taxon>
    </lineage>
</organism>
<dbReference type="GO" id="GO:0005737">
    <property type="term" value="C:cytoplasm"/>
    <property type="evidence" value="ECO:0007669"/>
    <property type="project" value="UniProtKB-SubCell"/>
</dbReference>
<keyword evidence="13" id="KW-1185">Reference proteome</keyword>
<dbReference type="EC" id="2.7.1.81" evidence="8"/>
<comment type="similarity">
    <text evidence="2">Belongs to the aminoglycoside phosphotransferase family.</text>
</comment>
<dbReference type="VEuPathDB" id="VectorBase:LDEU004225"/>
<evidence type="ECO:0000256" key="7">
    <source>
        <dbReference type="ARBA" id="ARBA00037368"/>
    </source>
</evidence>
<evidence type="ECO:0000256" key="3">
    <source>
        <dbReference type="ARBA" id="ARBA00022490"/>
    </source>
</evidence>
<evidence type="ECO:0000313" key="12">
    <source>
        <dbReference type="EMBL" id="RWS27815.1"/>
    </source>
</evidence>
<protein>
    <recommendedName>
        <fullName evidence="9">Hydroxylysine kinase</fullName>
        <ecNumber evidence="8">2.7.1.81</ecNumber>
    </recommendedName>
</protein>